<dbReference type="InterPro" id="IPR002826">
    <property type="entry name" value="MptE-like"/>
</dbReference>
<dbReference type="EMBL" id="BSPD01000064">
    <property type="protein sequence ID" value="GLS26969.1"/>
    <property type="molecule type" value="Genomic_DNA"/>
</dbReference>
<dbReference type="RefSeq" id="WP_232594424.1">
    <property type="nucleotide sequence ID" value="NZ_BSPD01000064.1"/>
</dbReference>
<feature type="domain" description="6-hydroxymethylpterin diphosphokinase MptE-like" evidence="1">
    <location>
        <begin position="30"/>
        <end position="177"/>
    </location>
</feature>
<reference evidence="2 3" key="1">
    <citation type="journal article" date="2014" name="Int. J. Syst. Evol. Microbiol.">
        <title>Complete genome sequence of Corynebacterium casei LMG S-19264T (=DSM 44701T), isolated from a smear-ripened cheese.</title>
        <authorList>
            <consortium name="US DOE Joint Genome Institute (JGI-PGF)"/>
            <person name="Walter F."/>
            <person name="Albersmeier A."/>
            <person name="Kalinowski J."/>
            <person name="Ruckert C."/>
        </authorList>
    </citation>
    <scope>NUCLEOTIDE SEQUENCE [LARGE SCALE GENOMIC DNA]</scope>
    <source>
        <strain evidence="2 3">NBRC 110095</strain>
    </source>
</reference>
<gene>
    <name evidence="2" type="ORF">GCM10007877_26880</name>
</gene>
<keyword evidence="3" id="KW-1185">Reference proteome</keyword>
<proteinExistence type="predicted"/>
<comment type="caution">
    <text evidence="2">The sequence shown here is derived from an EMBL/GenBank/DDBJ whole genome shotgun (WGS) entry which is preliminary data.</text>
</comment>
<dbReference type="AlphaFoldDB" id="A0AA37T540"/>
<evidence type="ECO:0000313" key="3">
    <source>
        <dbReference type="Proteomes" id="UP001156870"/>
    </source>
</evidence>
<organism evidence="2 3">
    <name type="scientific">Marinibactrum halimedae</name>
    <dbReference type="NCBI Taxonomy" id="1444977"/>
    <lineage>
        <taxon>Bacteria</taxon>
        <taxon>Pseudomonadati</taxon>
        <taxon>Pseudomonadota</taxon>
        <taxon>Gammaproteobacteria</taxon>
        <taxon>Cellvibrionales</taxon>
        <taxon>Cellvibrionaceae</taxon>
        <taxon>Marinibactrum</taxon>
    </lineage>
</organism>
<sequence>MKLNPYRVAASIALDRLTWDLHPISWLSRRNLKSLKDKKKDQRAVILCNGPSLLKTDFSLLENVYTFGLNKINLLFQDVDFRPNTIVAVNPYVIKQNKAFYKETNIPLFLDAKASRKEALLGIRNSSFIHTSDFPFFSEDCSMSLYQGYTVTYVAMQLAYHMGFQEVALIGCDHNFATTGPANELRTAEGEDKSHFHKDYFTDGQQWQLPDLRQSEAFYELAENHFLKAGRRLVNATEGGKLEVLPRVTLDEFVQHEASV</sequence>
<protein>
    <recommendedName>
        <fullName evidence="1">6-hydroxymethylpterin diphosphokinase MptE-like domain-containing protein</fullName>
    </recommendedName>
</protein>
<dbReference type="Pfam" id="PF01973">
    <property type="entry name" value="MptE-like"/>
    <property type="match status" value="1"/>
</dbReference>
<dbReference type="Gene3D" id="3.90.1480.10">
    <property type="entry name" value="Alpha-2,3-sialyltransferase"/>
    <property type="match status" value="1"/>
</dbReference>
<evidence type="ECO:0000313" key="2">
    <source>
        <dbReference type="EMBL" id="GLS26969.1"/>
    </source>
</evidence>
<evidence type="ECO:0000259" key="1">
    <source>
        <dbReference type="Pfam" id="PF01973"/>
    </source>
</evidence>
<name>A0AA37T540_9GAMM</name>
<dbReference type="Proteomes" id="UP001156870">
    <property type="component" value="Unassembled WGS sequence"/>
</dbReference>
<accession>A0AA37T540</accession>